<dbReference type="PANTHER" id="PTHR46148:SF57">
    <property type="entry name" value="OS12G0499874 PROTEIN"/>
    <property type="match status" value="1"/>
</dbReference>
<accession>A0AA38SKG3</accession>
<evidence type="ECO:0000259" key="1">
    <source>
        <dbReference type="PROSITE" id="PS50994"/>
    </source>
</evidence>
<dbReference type="PROSITE" id="PS50994">
    <property type="entry name" value="INTEGRASE"/>
    <property type="match status" value="1"/>
</dbReference>
<evidence type="ECO:0000313" key="3">
    <source>
        <dbReference type="Proteomes" id="UP001172457"/>
    </source>
</evidence>
<comment type="caution">
    <text evidence="2">The sequence shown here is derived from an EMBL/GenBank/DDBJ whole genome shotgun (WGS) entry which is preliminary data.</text>
</comment>
<protein>
    <recommendedName>
        <fullName evidence="1">Integrase catalytic domain-containing protein</fullName>
    </recommendedName>
</protein>
<dbReference type="GO" id="GO:0015074">
    <property type="term" value="P:DNA integration"/>
    <property type="evidence" value="ECO:0007669"/>
    <property type="project" value="InterPro"/>
</dbReference>
<dbReference type="InterPro" id="IPR036397">
    <property type="entry name" value="RNaseH_sf"/>
</dbReference>
<name>A0AA38SKG3_9ASTR</name>
<dbReference type="PANTHER" id="PTHR46148">
    <property type="entry name" value="CHROMO DOMAIN-CONTAINING PROTEIN"/>
    <property type="match status" value="1"/>
</dbReference>
<dbReference type="InterPro" id="IPR012337">
    <property type="entry name" value="RNaseH-like_sf"/>
</dbReference>
<dbReference type="EMBL" id="JARYMX010000006">
    <property type="protein sequence ID" value="KAJ9544395.1"/>
    <property type="molecule type" value="Genomic_DNA"/>
</dbReference>
<dbReference type="InterPro" id="IPR001584">
    <property type="entry name" value="Integrase_cat-core"/>
</dbReference>
<reference evidence="2" key="1">
    <citation type="submission" date="2023-03" db="EMBL/GenBank/DDBJ databases">
        <title>Chromosome-scale reference genome and RAD-based genetic map of yellow starthistle (Centaurea solstitialis) reveal putative structural variation and QTLs associated with invader traits.</title>
        <authorList>
            <person name="Reatini B."/>
            <person name="Cang F.A."/>
            <person name="Jiang Q."/>
            <person name="Mckibben M.T.W."/>
            <person name="Barker M.S."/>
            <person name="Rieseberg L.H."/>
            <person name="Dlugosch K.M."/>
        </authorList>
    </citation>
    <scope>NUCLEOTIDE SEQUENCE</scope>
    <source>
        <strain evidence="2">CAN-66</strain>
        <tissue evidence="2">Leaf</tissue>
    </source>
</reference>
<sequence>MRQRRWLDVVKDYDCEIFYHPRKANVVADALSRKESNVLLRVPLMRLTVSTSFIELILLSQEEAVKGNNQKRERIKGQVDQLTTDSRGVGARFTYHVHFAYLINGMTQTLLDEAHRSKFLIYPGATKMYRDLKAHYWWPGMKRDVAKFHEELGTKLQFSTAFHPQTDGQSERTIRTLKEMLRACVLDFGGSWESHLPLVEFSYNNNFHASIGMPPYEMLYRRRYSVSEASWVRGSLGLLEVAYRLELPLELSQIYNTFHVSQLRKCLADESTHVPIDDIQVDKRLNYAEKPIAVLERKTKTLRSKEIRIVKVQWEHRKRSEWT</sequence>
<organism evidence="2 3">
    <name type="scientific">Centaurea solstitialis</name>
    <name type="common">yellow star-thistle</name>
    <dbReference type="NCBI Taxonomy" id="347529"/>
    <lineage>
        <taxon>Eukaryota</taxon>
        <taxon>Viridiplantae</taxon>
        <taxon>Streptophyta</taxon>
        <taxon>Embryophyta</taxon>
        <taxon>Tracheophyta</taxon>
        <taxon>Spermatophyta</taxon>
        <taxon>Magnoliopsida</taxon>
        <taxon>eudicotyledons</taxon>
        <taxon>Gunneridae</taxon>
        <taxon>Pentapetalae</taxon>
        <taxon>asterids</taxon>
        <taxon>campanulids</taxon>
        <taxon>Asterales</taxon>
        <taxon>Asteraceae</taxon>
        <taxon>Carduoideae</taxon>
        <taxon>Cardueae</taxon>
        <taxon>Centaureinae</taxon>
        <taxon>Centaurea</taxon>
    </lineage>
</organism>
<dbReference type="Gene3D" id="3.30.420.10">
    <property type="entry name" value="Ribonuclease H-like superfamily/Ribonuclease H"/>
    <property type="match status" value="1"/>
</dbReference>
<dbReference type="InterPro" id="IPR041588">
    <property type="entry name" value="Integrase_H2C2"/>
</dbReference>
<dbReference type="Pfam" id="PF24626">
    <property type="entry name" value="SH3_Tf2-1"/>
    <property type="match status" value="1"/>
</dbReference>
<evidence type="ECO:0000313" key="2">
    <source>
        <dbReference type="EMBL" id="KAJ9544395.1"/>
    </source>
</evidence>
<dbReference type="InterPro" id="IPR056924">
    <property type="entry name" value="SH3_Tf2-1"/>
</dbReference>
<dbReference type="SUPFAM" id="SSF53098">
    <property type="entry name" value="Ribonuclease H-like"/>
    <property type="match status" value="1"/>
</dbReference>
<feature type="domain" description="Integrase catalytic" evidence="1">
    <location>
        <begin position="128"/>
        <end position="223"/>
    </location>
</feature>
<dbReference type="GO" id="GO:0003676">
    <property type="term" value="F:nucleic acid binding"/>
    <property type="evidence" value="ECO:0007669"/>
    <property type="project" value="InterPro"/>
</dbReference>
<dbReference type="Pfam" id="PF17921">
    <property type="entry name" value="Integrase_H2C2"/>
    <property type="match status" value="1"/>
</dbReference>
<gene>
    <name evidence="2" type="ORF">OSB04_024102</name>
</gene>
<dbReference type="Proteomes" id="UP001172457">
    <property type="component" value="Chromosome 6"/>
</dbReference>
<proteinExistence type="predicted"/>
<keyword evidence="3" id="KW-1185">Reference proteome</keyword>
<dbReference type="AlphaFoldDB" id="A0AA38SKG3"/>